<keyword evidence="2" id="KW-0560">Oxidoreductase</keyword>
<dbReference type="PRINTS" id="PR00080">
    <property type="entry name" value="SDRFAMILY"/>
</dbReference>
<dbReference type="PANTHER" id="PTHR24321:SF8">
    <property type="entry name" value="ESTRADIOL 17-BETA-DEHYDROGENASE 8-RELATED"/>
    <property type="match status" value="1"/>
</dbReference>
<dbReference type="EMBL" id="AP023094">
    <property type="protein sequence ID" value="BCE50951.1"/>
    <property type="molecule type" value="Genomic_DNA"/>
</dbReference>
<dbReference type="InterPro" id="IPR020904">
    <property type="entry name" value="Sc_DH/Rdtase_CS"/>
</dbReference>
<dbReference type="Gene3D" id="3.40.50.720">
    <property type="entry name" value="NAD(P)-binding Rossmann-like Domain"/>
    <property type="match status" value="1"/>
</dbReference>
<dbReference type="PROSITE" id="PS00061">
    <property type="entry name" value="ADH_SHORT"/>
    <property type="match status" value="1"/>
</dbReference>
<accession>A0A809X9V0</accession>
<proteinExistence type="inferred from homology"/>
<dbReference type="AlphaFoldDB" id="A0A809X9V0"/>
<evidence type="ECO:0000313" key="4">
    <source>
        <dbReference type="EMBL" id="BCE50951.1"/>
    </source>
</evidence>
<dbReference type="SUPFAM" id="SSF51735">
    <property type="entry name" value="NAD(P)-binding Rossmann-fold domains"/>
    <property type="match status" value="1"/>
</dbReference>
<dbReference type="CDD" id="cd05233">
    <property type="entry name" value="SDR_c"/>
    <property type="match status" value="1"/>
</dbReference>
<evidence type="ECO:0000256" key="2">
    <source>
        <dbReference type="ARBA" id="ARBA00023002"/>
    </source>
</evidence>
<reference evidence="3" key="1">
    <citation type="submission" date="2020-05" db="EMBL/GenBank/DDBJ databases">
        <title>Complete genome sequence of Bradyrhizobium diazoefficiens XF1 isolated from soybean nodule.</title>
        <authorList>
            <person name="Noda R."/>
            <person name="Kakizaki K."/>
            <person name="Minamisawa K."/>
        </authorList>
    </citation>
    <scope>NUCLEOTIDE SEQUENCE</scope>
    <source>
        <strain evidence="3">XF1</strain>
    </source>
</reference>
<reference evidence="5" key="2">
    <citation type="submission" date="2020-05" db="EMBL/GenBank/DDBJ databases">
        <title>Complete genome sequence of Bradyrhizobium diazoefficiens XF10 isolated from soybean nodule.</title>
        <authorList>
            <person name="Noda R."/>
            <person name="Kakizaki K."/>
            <person name="Minamisawa K."/>
        </authorList>
    </citation>
    <scope>NUCLEOTIDE SEQUENCE</scope>
    <source>
        <strain evidence="5">XF10</strain>
    </source>
</reference>
<gene>
    <name evidence="5" type="ORF">XF10B_72500</name>
    <name evidence="3" type="ORF">XF1B_73730</name>
    <name evidence="4" type="ORF">XF4B_73000</name>
</gene>
<sequence length="288" mass="30016">MLISDLRRPEPGISPGDSLLPKQLLWSETMKLSGKVAAITGAARGIGKACAKRFLDDGVKVVISDVDAEGLAATAVELGRPDALRTVVGNVAKRADVDQLVATAVKEFGRLDIMVNNAGVARNRDILEISEEEFDEIIGINLKGAFFGVQAAAKQMIAQGGGGVIINMSSVNALLAIPALATYAMSKGGMKQLTSVAAVALAPHNIRVVAVGPGTILTDMVASAIYTSEDARKTVLSRTPIGRGGEPSEVASVVAFLASDDASYITGQTIYPDGGRLILNYTVPVKEK</sequence>
<organism evidence="3">
    <name type="scientific">Bradyrhizobium diazoefficiens</name>
    <dbReference type="NCBI Taxonomy" id="1355477"/>
    <lineage>
        <taxon>Bacteria</taxon>
        <taxon>Pseudomonadati</taxon>
        <taxon>Pseudomonadota</taxon>
        <taxon>Alphaproteobacteria</taxon>
        <taxon>Hyphomicrobiales</taxon>
        <taxon>Nitrobacteraceae</taxon>
        <taxon>Bradyrhizobium</taxon>
    </lineage>
</organism>
<reference evidence="4" key="3">
    <citation type="submission" date="2020-05" db="EMBL/GenBank/DDBJ databases">
        <title>Complete genome sequence of Bradyrhizobium diazoefficiens XF4 isolated from soybean nodule.</title>
        <authorList>
            <person name="Noda R."/>
            <person name="Kakizaki K."/>
            <person name="Minamisawa K."/>
        </authorList>
    </citation>
    <scope>NUCLEOTIDE SEQUENCE</scope>
    <source>
        <strain evidence="4">XF4</strain>
    </source>
</reference>
<evidence type="ECO:0000313" key="3">
    <source>
        <dbReference type="EMBL" id="BCE24692.1"/>
    </source>
</evidence>
<dbReference type="EMBL" id="AP023091">
    <property type="protein sequence ID" value="BCE24692.1"/>
    <property type="molecule type" value="Genomic_DNA"/>
</dbReference>
<dbReference type="GO" id="GO:0016491">
    <property type="term" value="F:oxidoreductase activity"/>
    <property type="evidence" value="ECO:0007669"/>
    <property type="project" value="UniProtKB-KW"/>
</dbReference>
<name>A0A809X9V0_9BRAD</name>
<dbReference type="FunFam" id="3.40.50.720:FF:000084">
    <property type="entry name" value="Short-chain dehydrogenase reductase"/>
    <property type="match status" value="1"/>
</dbReference>
<evidence type="ECO:0000256" key="1">
    <source>
        <dbReference type="ARBA" id="ARBA00006484"/>
    </source>
</evidence>
<dbReference type="NCBIfam" id="NF005559">
    <property type="entry name" value="PRK07231.1"/>
    <property type="match status" value="1"/>
</dbReference>
<protein>
    <submittedName>
        <fullName evidence="3">Dehydrogenase</fullName>
    </submittedName>
</protein>
<evidence type="ECO:0000313" key="5">
    <source>
        <dbReference type="EMBL" id="BCE94452.1"/>
    </source>
</evidence>
<dbReference type="InterPro" id="IPR036291">
    <property type="entry name" value="NAD(P)-bd_dom_sf"/>
</dbReference>
<dbReference type="EMBL" id="AP023099">
    <property type="protein sequence ID" value="BCE94452.1"/>
    <property type="molecule type" value="Genomic_DNA"/>
</dbReference>
<comment type="similarity">
    <text evidence="1">Belongs to the short-chain dehydrogenases/reductases (SDR) family.</text>
</comment>
<dbReference type="PANTHER" id="PTHR24321">
    <property type="entry name" value="DEHYDROGENASES, SHORT CHAIN"/>
    <property type="match status" value="1"/>
</dbReference>
<dbReference type="Pfam" id="PF13561">
    <property type="entry name" value="adh_short_C2"/>
    <property type="match status" value="1"/>
</dbReference>
<dbReference type="InterPro" id="IPR002347">
    <property type="entry name" value="SDR_fam"/>
</dbReference>
<dbReference type="PRINTS" id="PR00081">
    <property type="entry name" value="GDHRDH"/>
</dbReference>